<evidence type="ECO:0000313" key="9">
    <source>
        <dbReference type="Proteomes" id="UP000663845"/>
    </source>
</evidence>
<gene>
    <name evidence="7" type="ORF">JYZ213_LOCUS25192</name>
    <name evidence="8" type="ORF">OXD698_LOCUS28133</name>
</gene>
<evidence type="ECO:0000313" key="8">
    <source>
        <dbReference type="EMBL" id="CAF3976575.1"/>
    </source>
</evidence>
<feature type="transmembrane region" description="Helical" evidence="5">
    <location>
        <begin position="100"/>
        <end position="119"/>
    </location>
</feature>
<keyword evidence="3 5" id="KW-1133">Transmembrane helix</keyword>
<evidence type="ECO:0000256" key="4">
    <source>
        <dbReference type="ARBA" id="ARBA00023136"/>
    </source>
</evidence>
<organism evidence="7 9">
    <name type="scientific">Adineta steineri</name>
    <dbReference type="NCBI Taxonomy" id="433720"/>
    <lineage>
        <taxon>Eukaryota</taxon>
        <taxon>Metazoa</taxon>
        <taxon>Spiralia</taxon>
        <taxon>Gnathifera</taxon>
        <taxon>Rotifera</taxon>
        <taxon>Eurotatoria</taxon>
        <taxon>Bdelloidea</taxon>
        <taxon>Adinetida</taxon>
        <taxon>Adinetidae</taxon>
        <taxon>Adineta</taxon>
    </lineage>
</organism>
<accession>A0A814U5B1</accession>
<evidence type="ECO:0000313" key="7">
    <source>
        <dbReference type="EMBL" id="CAF1170602.1"/>
    </source>
</evidence>
<feature type="transmembrane region" description="Helical" evidence="5">
    <location>
        <begin position="140"/>
        <end position="164"/>
    </location>
</feature>
<comment type="subcellular location">
    <subcellularLocation>
        <location evidence="1">Membrane</location>
    </subcellularLocation>
</comment>
<evidence type="ECO:0000256" key="5">
    <source>
        <dbReference type="SAM" id="Phobius"/>
    </source>
</evidence>
<dbReference type="Gene3D" id="1.20.1070.10">
    <property type="entry name" value="Rhodopsin 7-helix transmembrane proteins"/>
    <property type="match status" value="1"/>
</dbReference>
<dbReference type="PROSITE" id="PS50262">
    <property type="entry name" value="G_PROTEIN_RECEP_F1_2"/>
    <property type="match status" value="1"/>
</dbReference>
<feature type="transmembrane region" description="Helical" evidence="5">
    <location>
        <begin position="198"/>
        <end position="218"/>
    </location>
</feature>
<evidence type="ECO:0000256" key="2">
    <source>
        <dbReference type="ARBA" id="ARBA00022692"/>
    </source>
</evidence>
<dbReference type="EMBL" id="CAJNOG010000319">
    <property type="protein sequence ID" value="CAF1170602.1"/>
    <property type="molecule type" value="Genomic_DNA"/>
</dbReference>
<evidence type="ECO:0000256" key="1">
    <source>
        <dbReference type="ARBA" id="ARBA00004370"/>
    </source>
</evidence>
<dbReference type="EMBL" id="CAJOAZ010002992">
    <property type="protein sequence ID" value="CAF3976575.1"/>
    <property type="molecule type" value="Genomic_DNA"/>
</dbReference>
<keyword evidence="2 5" id="KW-0812">Transmembrane</keyword>
<name>A0A814U5B1_9BILA</name>
<feature type="transmembrane region" description="Helical" evidence="5">
    <location>
        <begin position="272"/>
        <end position="295"/>
    </location>
</feature>
<feature type="transmembrane region" description="Helical" evidence="5">
    <location>
        <begin position="239"/>
        <end position="260"/>
    </location>
</feature>
<feature type="domain" description="G-protein coupled receptors family 1 profile" evidence="6">
    <location>
        <begin position="40"/>
        <end position="291"/>
    </location>
</feature>
<sequence length="333" mass="39959">MSDTNITSDDNTSLFDIGTQQFYAIQFWIFLFLIIPSMIFALFALYHLLRERVLRQALYNHIIIILLIINLFYQMTDVCLVIHYFRSYQSFIPTPTFRLFWGYIDWTFCTLQYFLYAWITVERHILIFHDHLLSTRKKRFFIHYVPPVILTIYCLLYYAIVFFASLCENTFDNITTISLYPCEFYNAAFGTYEILVDGIIPCFTIVISSVALLFRAVWQRYHMHRQIQWRQYRKMTLQVIIMSTIYMIFPFPYMIINFLYLCGMPSNIGAEFLSHAIFFPYYTLFLFPIVSVGALSELREKVMSIIRFRRQRRIVGTLNNTRPHVTDNRVFLR</sequence>
<dbReference type="SUPFAM" id="SSF81321">
    <property type="entry name" value="Family A G protein-coupled receptor-like"/>
    <property type="match status" value="1"/>
</dbReference>
<dbReference type="AlphaFoldDB" id="A0A814U5B1"/>
<evidence type="ECO:0000259" key="6">
    <source>
        <dbReference type="PROSITE" id="PS50262"/>
    </source>
</evidence>
<dbReference type="InterPro" id="IPR017452">
    <property type="entry name" value="GPCR_Rhodpsn_7TM"/>
</dbReference>
<feature type="transmembrane region" description="Helical" evidence="5">
    <location>
        <begin position="23"/>
        <end position="46"/>
    </location>
</feature>
<dbReference type="Proteomes" id="UP000663844">
    <property type="component" value="Unassembled WGS sequence"/>
</dbReference>
<keyword evidence="4 5" id="KW-0472">Membrane</keyword>
<comment type="caution">
    <text evidence="7">The sequence shown here is derived from an EMBL/GenBank/DDBJ whole genome shotgun (WGS) entry which is preliminary data.</text>
</comment>
<feature type="transmembrane region" description="Helical" evidence="5">
    <location>
        <begin position="58"/>
        <end position="85"/>
    </location>
</feature>
<proteinExistence type="predicted"/>
<evidence type="ECO:0000256" key="3">
    <source>
        <dbReference type="ARBA" id="ARBA00022989"/>
    </source>
</evidence>
<dbReference type="Proteomes" id="UP000663845">
    <property type="component" value="Unassembled WGS sequence"/>
</dbReference>
<dbReference type="GO" id="GO:0016020">
    <property type="term" value="C:membrane"/>
    <property type="evidence" value="ECO:0007669"/>
    <property type="project" value="UniProtKB-SubCell"/>
</dbReference>
<reference evidence="7" key="1">
    <citation type="submission" date="2021-02" db="EMBL/GenBank/DDBJ databases">
        <authorList>
            <person name="Nowell W R."/>
        </authorList>
    </citation>
    <scope>NUCLEOTIDE SEQUENCE</scope>
</reference>
<protein>
    <recommendedName>
        <fullName evidence="6">G-protein coupled receptors family 1 profile domain-containing protein</fullName>
    </recommendedName>
</protein>